<keyword evidence="5" id="KW-1185">Reference proteome</keyword>
<dbReference type="InterPro" id="IPR029045">
    <property type="entry name" value="ClpP/crotonase-like_dom_sf"/>
</dbReference>
<sequence length="183" mass="19946">MSWWGCLLLSPITLTFMAKDTSYLFITGPDVVTAVTSEDVRQEELGSARTHPTLSGGPKELLKMMRTPVQPPGVLPLPAPQQPEPGSYSKEYRGTIQHGANFSAFAEATVPKVTVITREAYGGAYDVMSSRHLCGDTSCTRPTAEIAVMGAKGSMETTFKRRENVEDAQAEYINKFAVLSLQQ</sequence>
<dbReference type="PANTHER" id="PTHR43842">
    <property type="entry name" value="PROPIONYL-COA CARBOXYLASE BETA CHAIN"/>
    <property type="match status" value="1"/>
</dbReference>
<dbReference type="InterPro" id="IPR034733">
    <property type="entry name" value="AcCoA_carboxyl_beta"/>
</dbReference>
<reference evidence="4 5" key="1">
    <citation type="journal article" date="2020" name="Nature">
        <title>Six reference-quality genomes reveal evolution of bat adaptations.</title>
        <authorList>
            <person name="Jebb D."/>
            <person name="Huang Z."/>
            <person name="Pippel M."/>
            <person name="Hughes G.M."/>
            <person name="Lavrichenko K."/>
            <person name="Devanna P."/>
            <person name="Winkler S."/>
            <person name="Jermiin L.S."/>
            <person name="Skirmuntt E.C."/>
            <person name="Katzourakis A."/>
            <person name="Burkitt-Gray L."/>
            <person name="Ray D.A."/>
            <person name="Sullivan K.A.M."/>
            <person name="Roscito J.G."/>
            <person name="Kirilenko B.M."/>
            <person name="Davalos L.M."/>
            <person name="Corthals A.P."/>
            <person name="Power M.L."/>
            <person name="Jones G."/>
            <person name="Ransome R.D."/>
            <person name="Dechmann D.K.N."/>
            <person name="Locatelli A.G."/>
            <person name="Puechmaille S.J."/>
            <person name="Fedrigo O."/>
            <person name="Jarvis E.D."/>
            <person name="Hiller M."/>
            <person name="Vernes S.C."/>
            <person name="Myers E.W."/>
            <person name="Teeling E.C."/>
        </authorList>
    </citation>
    <scope>NUCLEOTIDE SEQUENCE [LARGE SCALE GENOMIC DNA]</scope>
    <source>
        <strain evidence="4">MPipKuh1</strain>
        <tissue evidence="4">Flight muscle</tissue>
    </source>
</reference>
<evidence type="ECO:0000256" key="1">
    <source>
        <dbReference type="ARBA" id="ARBA00022598"/>
    </source>
</evidence>
<feature type="chain" id="PRO_5029904376" description="Acetyl-coenzyme A carboxylase carboxyl transferase subunit beta domain-containing protein" evidence="2">
    <location>
        <begin position="18"/>
        <end position="183"/>
    </location>
</feature>
<feature type="domain" description="Acetyl-coenzyme A carboxylase carboxyl transferase subunit beta" evidence="3">
    <location>
        <begin position="15"/>
        <end position="56"/>
    </location>
</feature>
<evidence type="ECO:0000256" key="2">
    <source>
        <dbReference type="SAM" id="SignalP"/>
    </source>
</evidence>
<feature type="signal peptide" evidence="2">
    <location>
        <begin position="1"/>
        <end position="17"/>
    </location>
</feature>
<keyword evidence="2" id="KW-0732">Signal</keyword>
<feature type="domain" description="Acetyl-coenzyme A carboxylase carboxyl transferase subunit beta" evidence="3">
    <location>
        <begin position="88"/>
        <end position="169"/>
    </location>
</feature>
<accession>A0A7J8B2D7</accession>
<dbReference type="GO" id="GO:0005739">
    <property type="term" value="C:mitochondrion"/>
    <property type="evidence" value="ECO:0007669"/>
    <property type="project" value="TreeGrafter"/>
</dbReference>
<dbReference type="Proteomes" id="UP000558488">
    <property type="component" value="Unassembled WGS sequence"/>
</dbReference>
<gene>
    <name evidence="4" type="ORF">mPipKuh1_007825</name>
</gene>
<dbReference type="GO" id="GO:0004658">
    <property type="term" value="F:propionyl-CoA carboxylase activity"/>
    <property type="evidence" value="ECO:0007669"/>
    <property type="project" value="TreeGrafter"/>
</dbReference>
<name>A0A7J8B2D7_PIPKU</name>
<dbReference type="Pfam" id="PF01039">
    <property type="entry name" value="Carboxyl_trans"/>
    <property type="match status" value="2"/>
</dbReference>
<evidence type="ECO:0000259" key="3">
    <source>
        <dbReference type="Pfam" id="PF01039"/>
    </source>
</evidence>
<protein>
    <recommendedName>
        <fullName evidence="3">Acetyl-coenzyme A carboxylase carboxyl transferase subunit beta domain-containing protein</fullName>
    </recommendedName>
</protein>
<dbReference type="SUPFAM" id="SSF52096">
    <property type="entry name" value="ClpP/crotonase"/>
    <property type="match status" value="2"/>
</dbReference>
<dbReference type="AlphaFoldDB" id="A0A7J8B2D7"/>
<dbReference type="PANTHER" id="PTHR43842:SF2">
    <property type="entry name" value="PROPIONYL-COA CARBOXYLASE BETA CHAIN, MITOCHONDRIAL"/>
    <property type="match status" value="1"/>
</dbReference>
<dbReference type="Gene3D" id="3.90.226.10">
    <property type="entry name" value="2-enoyl-CoA Hydratase, Chain A, domain 1"/>
    <property type="match status" value="2"/>
</dbReference>
<proteinExistence type="predicted"/>
<organism evidence="4 5">
    <name type="scientific">Pipistrellus kuhlii</name>
    <name type="common">Kuhl's pipistrelle</name>
    <dbReference type="NCBI Taxonomy" id="59472"/>
    <lineage>
        <taxon>Eukaryota</taxon>
        <taxon>Metazoa</taxon>
        <taxon>Chordata</taxon>
        <taxon>Craniata</taxon>
        <taxon>Vertebrata</taxon>
        <taxon>Euteleostomi</taxon>
        <taxon>Mammalia</taxon>
        <taxon>Eutheria</taxon>
        <taxon>Laurasiatheria</taxon>
        <taxon>Chiroptera</taxon>
        <taxon>Yangochiroptera</taxon>
        <taxon>Vespertilionidae</taxon>
        <taxon>Pipistrellus</taxon>
    </lineage>
</organism>
<evidence type="ECO:0000313" key="5">
    <source>
        <dbReference type="Proteomes" id="UP000558488"/>
    </source>
</evidence>
<dbReference type="EMBL" id="JACAGB010000001">
    <property type="protein sequence ID" value="KAF6392636.1"/>
    <property type="molecule type" value="Genomic_DNA"/>
</dbReference>
<dbReference type="InterPro" id="IPR051047">
    <property type="entry name" value="AccD/PCCB"/>
</dbReference>
<evidence type="ECO:0000313" key="4">
    <source>
        <dbReference type="EMBL" id="KAF6392636.1"/>
    </source>
</evidence>
<comment type="caution">
    <text evidence="4">The sequence shown here is derived from an EMBL/GenBank/DDBJ whole genome shotgun (WGS) entry which is preliminary data.</text>
</comment>
<keyword evidence="1" id="KW-0436">Ligase</keyword>